<name>A0A9P5U0G7_9AGAR</name>
<sequence>MFNVKKYGASGALTFSELNLTGSSCTLIGQSKNEVIKYISLLVGETVVAALTLWQGFRASHYSNNEFLGATQSVLVTFYRDGVLFYLCILPITLGNVLVIVYAPTQIRILETPLRVMHSISCCKLIIHVREVANPPDDQTQDLSALFFCTNNSGGDLPEV</sequence>
<evidence type="ECO:0000313" key="2">
    <source>
        <dbReference type="EMBL" id="KAF9060513.1"/>
    </source>
</evidence>
<comment type="caution">
    <text evidence="2">The sequence shown here is derived from an EMBL/GenBank/DDBJ whole genome shotgun (WGS) entry which is preliminary data.</text>
</comment>
<feature type="transmembrane region" description="Helical" evidence="1">
    <location>
        <begin position="38"/>
        <end position="57"/>
    </location>
</feature>
<evidence type="ECO:0000256" key="1">
    <source>
        <dbReference type="SAM" id="Phobius"/>
    </source>
</evidence>
<feature type="transmembrane region" description="Helical" evidence="1">
    <location>
        <begin position="83"/>
        <end position="103"/>
    </location>
</feature>
<keyword evidence="1" id="KW-1133">Transmembrane helix</keyword>
<protein>
    <submittedName>
        <fullName evidence="2">Uncharacterized protein</fullName>
    </submittedName>
</protein>
<accession>A0A9P5U0G7</accession>
<organism evidence="2 3">
    <name type="scientific">Rhodocollybia butyracea</name>
    <dbReference type="NCBI Taxonomy" id="206335"/>
    <lineage>
        <taxon>Eukaryota</taxon>
        <taxon>Fungi</taxon>
        <taxon>Dikarya</taxon>
        <taxon>Basidiomycota</taxon>
        <taxon>Agaricomycotina</taxon>
        <taxon>Agaricomycetes</taxon>
        <taxon>Agaricomycetidae</taxon>
        <taxon>Agaricales</taxon>
        <taxon>Marasmiineae</taxon>
        <taxon>Omphalotaceae</taxon>
        <taxon>Rhodocollybia</taxon>
    </lineage>
</organism>
<reference evidence="2" key="1">
    <citation type="submission" date="2020-11" db="EMBL/GenBank/DDBJ databases">
        <authorList>
            <consortium name="DOE Joint Genome Institute"/>
            <person name="Ahrendt S."/>
            <person name="Riley R."/>
            <person name="Andreopoulos W."/>
            <person name="Labutti K."/>
            <person name="Pangilinan J."/>
            <person name="Ruiz-Duenas F.J."/>
            <person name="Barrasa J.M."/>
            <person name="Sanchez-Garcia M."/>
            <person name="Camarero S."/>
            <person name="Miyauchi S."/>
            <person name="Serrano A."/>
            <person name="Linde D."/>
            <person name="Babiker R."/>
            <person name="Drula E."/>
            <person name="Ayuso-Fernandez I."/>
            <person name="Pacheco R."/>
            <person name="Padilla G."/>
            <person name="Ferreira P."/>
            <person name="Barriuso J."/>
            <person name="Kellner H."/>
            <person name="Castanera R."/>
            <person name="Alfaro M."/>
            <person name="Ramirez L."/>
            <person name="Pisabarro A.G."/>
            <person name="Kuo A."/>
            <person name="Tritt A."/>
            <person name="Lipzen A."/>
            <person name="He G."/>
            <person name="Yan M."/>
            <person name="Ng V."/>
            <person name="Cullen D."/>
            <person name="Martin F."/>
            <person name="Rosso M.-N."/>
            <person name="Henrissat B."/>
            <person name="Hibbett D."/>
            <person name="Martinez A.T."/>
            <person name="Grigoriev I.V."/>
        </authorList>
    </citation>
    <scope>NUCLEOTIDE SEQUENCE</scope>
    <source>
        <strain evidence="2">AH 40177</strain>
    </source>
</reference>
<evidence type="ECO:0000313" key="3">
    <source>
        <dbReference type="Proteomes" id="UP000772434"/>
    </source>
</evidence>
<keyword evidence="1" id="KW-0812">Transmembrane</keyword>
<dbReference type="EMBL" id="JADNRY010000240">
    <property type="protein sequence ID" value="KAF9060513.1"/>
    <property type="molecule type" value="Genomic_DNA"/>
</dbReference>
<dbReference type="Proteomes" id="UP000772434">
    <property type="component" value="Unassembled WGS sequence"/>
</dbReference>
<proteinExistence type="predicted"/>
<dbReference type="OrthoDB" id="3350812at2759"/>
<dbReference type="AlphaFoldDB" id="A0A9P5U0G7"/>
<gene>
    <name evidence="2" type="ORF">BDP27DRAFT_417298</name>
</gene>
<keyword evidence="1" id="KW-0472">Membrane</keyword>
<keyword evidence="3" id="KW-1185">Reference proteome</keyword>